<gene>
    <name evidence="2" type="ORF">GCM10010840_16130</name>
</gene>
<feature type="domain" description="HTH cro/C1-type" evidence="1">
    <location>
        <begin position="8"/>
        <end position="76"/>
    </location>
</feature>
<dbReference type="Pfam" id="PF13443">
    <property type="entry name" value="HTH_26"/>
    <property type="match status" value="1"/>
</dbReference>
<protein>
    <recommendedName>
        <fullName evidence="1">HTH cro/C1-type domain-containing protein</fullName>
    </recommendedName>
</protein>
<dbReference type="Proteomes" id="UP000639973">
    <property type="component" value="Unassembled WGS sequence"/>
</dbReference>
<accession>A0ABQ2G794</accession>
<name>A0ABQ2G794_9DEIO</name>
<dbReference type="EMBL" id="BMOL01000006">
    <property type="protein sequence ID" value="GGL79034.1"/>
    <property type="molecule type" value="Genomic_DNA"/>
</dbReference>
<comment type="caution">
    <text evidence="2">The sequence shown here is derived from an EMBL/GenBank/DDBJ whole genome shotgun (WGS) entry which is preliminary data.</text>
</comment>
<reference evidence="3" key="1">
    <citation type="journal article" date="2019" name="Int. J. Syst. Evol. Microbiol.">
        <title>The Global Catalogue of Microorganisms (GCM) 10K type strain sequencing project: providing services to taxonomists for standard genome sequencing and annotation.</title>
        <authorList>
            <consortium name="The Broad Institute Genomics Platform"/>
            <consortium name="The Broad Institute Genome Sequencing Center for Infectious Disease"/>
            <person name="Wu L."/>
            <person name="Ma J."/>
        </authorList>
    </citation>
    <scope>NUCLEOTIDE SEQUENCE [LARGE SCALE GENOMIC DNA]</scope>
    <source>
        <strain evidence="3">JCM 15442</strain>
    </source>
</reference>
<dbReference type="InterPro" id="IPR001387">
    <property type="entry name" value="Cro/C1-type_HTH"/>
</dbReference>
<sequence>MSEVRWQLDSFLKARGLTAYALAKASGIQRLSTVYRIAGKDAPVRVDLPTLAALLDGLRRLTGEDVRLTDILEYVPGSESTSEVDPLNLD</sequence>
<evidence type="ECO:0000313" key="2">
    <source>
        <dbReference type="EMBL" id="GGL79034.1"/>
    </source>
</evidence>
<keyword evidence="3" id="KW-1185">Reference proteome</keyword>
<evidence type="ECO:0000259" key="1">
    <source>
        <dbReference type="Pfam" id="PF13443"/>
    </source>
</evidence>
<evidence type="ECO:0000313" key="3">
    <source>
        <dbReference type="Proteomes" id="UP000639973"/>
    </source>
</evidence>
<organism evidence="2 3">
    <name type="scientific">Deinococcus aerolatus</name>
    <dbReference type="NCBI Taxonomy" id="522487"/>
    <lineage>
        <taxon>Bacteria</taxon>
        <taxon>Thermotogati</taxon>
        <taxon>Deinococcota</taxon>
        <taxon>Deinococci</taxon>
        <taxon>Deinococcales</taxon>
        <taxon>Deinococcaceae</taxon>
        <taxon>Deinococcus</taxon>
    </lineage>
</organism>
<dbReference type="RefSeq" id="WP_188970741.1">
    <property type="nucleotide sequence ID" value="NZ_BMOL01000006.1"/>
</dbReference>
<proteinExistence type="predicted"/>